<evidence type="ECO:0000259" key="5">
    <source>
        <dbReference type="Pfam" id="PF00150"/>
    </source>
</evidence>
<comment type="similarity">
    <text evidence="3">Belongs to the glycosyl hydrolase 5 (cellulase A) family.</text>
</comment>
<evidence type="ECO:0000256" key="2">
    <source>
        <dbReference type="ARBA" id="ARBA00023295"/>
    </source>
</evidence>
<keyword evidence="2 3" id="KW-0326">Glycosidase</keyword>
<dbReference type="PANTHER" id="PTHR12631">
    <property type="entry name" value="ALPHA-L-IDURONIDASE"/>
    <property type="match status" value="1"/>
</dbReference>
<dbReference type="SUPFAM" id="SSF51445">
    <property type="entry name" value="(Trans)glycosidases"/>
    <property type="match status" value="1"/>
</dbReference>
<dbReference type="InterPro" id="IPR001547">
    <property type="entry name" value="Glyco_hydro_5"/>
</dbReference>
<proteinExistence type="inferred from homology"/>
<sequence>MGGRFAVLVAAAVSTAVALSGVLLLRAEDGAGGSEALDPSSSQVSDTATTQAATVEDPPDPSTLPSLGLQFHGTWTHYDAAERDEVLDRIEASGASWVRLDVGWAMLQPRPGGFDEGWAVPLVDEVMDQLRERDLKVLVMFWLTPSWASSEPDDFTAQYTSPDDAGDYADALGEVAQRWGDVVDAYEIWNEPNLEVFYHGTDPETYAELLCAAYPVVRREDPGSRVVFGGLMYNDDDWLQRAYDAGAGGCFDVMSVHSYQAPADSAPSVEDDGEVWNLRNLDEVRETMIENGDRLPVWITEFGWSVHDNDAETEPWRRGVDEATQARYAAEALTLLAEDFPYVGAAFWYKDAANDESTDEHQEGYAMLDEERRPRPVWQAFRDLYGVTR</sequence>
<dbReference type="InterPro" id="IPR051923">
    <property type="entry name" value="Glycosyl_Hydrolase_39"/>
</dbReference>
<organism evidence="6 7">
    <name type="scientific">Nocardioides salarius</name>
    <dbReference type="NCBI Taxonomy" id="374513"/>
    <lineage>
        <taxon>Bacteria</taxon>
        <taxon>Bacillati</taxon>
        <taxon>Actinomycetota</taxon>
        <taxon>Actinomycetes</taxon>
        <taxon>Propionibacteriales</taxon>
        <taxon>Nocardioidaceae</taxon>
        <taxon>Nocardioides</taxon>
    </lineage>
</organism>
<reference evidence="6 7" key="1">
    <citation type="submission" date="2021-01" db="EMBL/GenBank/DDBJ databases">
        <title>Sequencing the genomes of 1000 actinobacteria strains.</title>
        <authorList>
            <person name="Klenk H.-P."/>
        </authorList>
    </citation>
    <scope>NUCLEOTIDE SEQUENCE [LARGE SCALE GENOMIC DNA]</scope>
    <source>
        <strain evidence="6 7">DSM 18239</strain>
    </source>
</reference>
<gene>
    <name evidence="6" type="ORF">JOE61_003832</name>
</gene>
<dbReference type="Pfam" id="PF00150">
    <property type="entry name" value="Cellulase"/>
    <property type="match status" value="1"/>
</dbReference>
<evidence type="ECO:0000313" key="7">
    <source>
        <dbReference type="Proteomes" id="UP000732378"/>
    </source>
</evidence>
<keyword evidence="7" id="KW-1185">Reference proteome</keyword>
<feature type="region of interest" description="Disordered" evidence="4">
    <location>
        <begin position="34"/>
        <end position="63"/>
    </location>
</feature>
<protein>
    <recommendedName>
        <fullName evidence="5">Glycoside hydrolase family 5 domain-containing protein</fullName>
    </recommendedName>
</protein>
<feature type="compositionally biased region" description="Polar residues" evidence="4">
    <location>
        <begin position="39"/>
        <end position="53"/>
    </location>
</feature>
<accession>A0ABS2MFQ5</accession>
<dbReference type="InterPro" id="IPR017853">
    <property type="entry name" value="GH"/>
</dbReference>
<dbReference type="PANTHER" id="PTHR12631:SF10">
    <property type="entry name" value="BETA-XYLOSIDASE-LIKE PROTEIN-RELATED"/>
    <property type="match status" value="1"/>
</dbReference>
<evidence type="ECO:0000256" key="1">
    <source>
        <dbReference type="ARBA" id="ARBA00022801"/>
    </source>
</evidence>
<dbReference type="Proteomes" id="UP000732378">
    <property type="component" value="Unassembled WGS sequence"/>
</dbReference>
<comment type="caution">
    <text evidence="6">The sequence shown here is derived from an EMBL/GenBank/DDBJ whole genome shotgun (WGS) entry which is preliminary data.</text>
</comment>
<evidence type="ECO:0000256" key="4">
    <source>
        <dbReference type="SAM" id="MobiDB-lite"/>
    </source>
</evidence>
<keyword evidence="1 3" id="KW-0378">Hydrolase</keyword>
<dbReference type="Gene3D" id="3.20.20.80">
    <property type="entry name" value="Glycosidases"/>
    <property type="match status" value="1"/>
</dbReference>
<name>A0ABS2MFQ5_9ACTN</name>
<dbReference type="RefSeq" id="WP_193667359.1">
    <property type="nucleotide sequence ID" value="NZ_JACDTV010000002.1"/>
</dbReference>
<evidence type="ECO:0000256" key="3">
    <source>
        <dbReference type="RuleBase" id="RU361153"/>
    </source>
</evidence>
<feature type="domain" description="Glycoside hydrolase family 5" evidence="5">
    <location>
        <begin position="71"/>
        <end position="322"/>
    </location>
</feature>
<evidence type="ECO:0000313" key="6">
    <source>
        <dbReference type="EMBL" id="MBM7510018.1"/>
    </source>
</evidence>
<dbReference type="EMBL" id="JAFBBZ010000001">
    <property type="protein sequence ID" value="MBM7510018.1"/>
    <property type="molecule type" value="Genomic_DNA"/>
</dbReference>